<name>A0A076EWG5_RHOOP</name>
<dbReference type="eggNOG" id="COG0614">
    <property type="taxonomic scope" value="Bacteria"/>
</dbReference>
<dbReference type="PANTHER" id="PTHR30532:SF25">
    <property type="entry name" value="IRON(III) DICITRATE-BINDING PERIPLASMIC PROTEIN"/>
    <property type="match status" value="1"/>
</dbReference>
<dbReference type="GO" id="GO:0030288">
    <property type="term" value="C:outer membrane-bounded periplasmic space"/>
    <property type="evidence" value="ECO:0007669"/>
    <property type="project" value="TreeGrafter"/>
</dbReference>
<dbReference type="CDD" id="cd01146">
    <property type="entry name" value="FhuD"/>
    <property type="match status" value="1"/>
</dbReference>
<evidence type="ECO:0000256" key="3">
    <source>
        <dbReference type="ARBA" id="ARBA00022448"/>
    </source>
</evidence>
<dbReference type="PROSITE" id="PS51318">
    <property type="entry name" value="TAT"/>
    <property type="match status" value="1"/>
</dbReference>
<dbReference type="PANTHER" id="PTHR30532">
    <property type="entry name" value="IRON III DICITRATE-BINDING PERIPLASMIC PROTEIN"/>
    <property type="match status" value="1"/>
</dbReference>
<dbReference type="InterPro" id="IPR002491">
    <property type="entry name" value="ABC_transptr_periplasmic_BD"/>
</dbReference>
<proteinExistence type="inferred from homology"/>
<evidence type="ECO:0000256" key="4">
    <source>
        <dbReference type="ARBA" id="ARBA00022729"/>
    </source>
</evidence>
<dbReference type="InterPro" id="IPR006311">
    <property type="entry name" value="TAT_signal"/>
</dbReference>
<sequence length="322" mass="33406">MRSATCSPNVTDVQWQEIVDALTRREFGAGLGAAALAALTAACARPDAATGSDSGAQRTVTHAMGTTTVSNRPSRIVALDSLPIDTVVTLGKTPVGAAQAGSADALPAYLGGGLDSTTVVGSIAEPNLEAIAALQPDLILSSKQRHGDLYDALSAIAPTVFSVSPAVDWQGTLRLFAEAMGETEAAEQKLSAFHTRAAALSETNRGRTAHVIRVMDDGLRLHGPGTFSGSVLTAAGYTITGQPWDAKNDMSEISLENVALIDSDIAFVANTSAPGELGIDPVLVGQMGPSRRDGVRQTDYRVWITGIGLTGANLILDDLERL</sequence>
<gene>
    <name evidence="6" type="ORF">EP51_24705</name>
</gene>
<keyword evidence="3" id="KW-0813">Transport</keyword>
<reference evidence="6 7" key="1">
    <citation type="submission" date="2014-07" db="EMBL/GenBank/DDBJ databases">
        <title>Genome Sequence of Rhodococcus opacus Strain R7, a Biodegrader of Mono- and Polycyclic Aromatic Hydrocarbons.</title>
        <authorList>
            <person name="Di Gennaro P."/>
            <person name="Zampolli J."/>
            <person name="Presti I."/>
            <person name="Cappelletti M."/>
            <person name="D'Ursi P."/>
            <person name="Orro A."/>
            <person name="Mezzelani A."/>
            <person name="Milanesi L."/>
        </authorList>
    </citation>
    <scope>NUCLEOTIDE SEQUENCE [LARGE SCALE GENOMIC DNA]</scope>
    <source>
        <strain evidence="6 7">R7</strain>
    </source>
</reference>
<dbReference type="AlphaFoldDB" id="A0A076EWG5"/>
<dbReference type="InterPro" id="IPR051313">
    <property type="entry name" value="Bact_iron-sidero_bind"/>
</dbReference>
<evidence type="ECO:0000256" key="1">
    <source>
        <dbReference type="ARBA" id="ARBA00004196"/>
    </source>
</evidence>
<protein>
    <submittedName>
        <fullName evidence="6">Iron siderophore-binding protein</fullName>
    </submittedName>
</protein>
<feature type="domain" description="Fe/B12 periplasmic-binding" evidence="5">
    <location>
        <begin position="75"/>
        <end position="322"/>
    </location>
</feature>
<comment type="similarity">
    <text evidence="2">Belongs to the bacterial solute-binding protein 8 family.</text>
</comment>
<evidence type="ECO:0000313" key="6">
    <source>
        <dbReference type="EMBL" id="AII07674.1"/>
    </source>
</evidence>
<dbReference type="Gene3D" id="3.40.50.1980">
    <property type="entry name" value="Nitrogenase molybdenum iron protein domain"/>
    <property type="match status" value="2"/>
</dbReference>
<evidence type="ECO:0000313" key="7">
    <source>
        <dbReference type="Proteomes" id="UP000028488"/>
    </source>
</evidence>
<dbReference type="GO" id="GO:1901678">
    <property type="term" value="P:iron coordination entity transport"/>
    <property type="evidence" value="ECO:0007669"/>
    <property type="project" value="UniProtKB-ARBA"/>
</dbReference>
<organism evidence="6 7">
    <name type="scientific">Rhodococcus opacus</name>
    <name type="common">Nocardia opaca</name>
    <dbReference type="NCBI Taxonomy" id="37919"/>
    <lineage>
        <taxon>Bacteria</taxon>
        <taxon>Bacillati</taxon>
        <taxon>Actinomycetota</taxon>
        <taxon>Actinomycetes</taxon>
        <taxon>Mycobacteriales</taxon>
        <taxon>Nocardiaceae</taxon>
        <taxon>Rhodococcus</taxon>
    </lineage>
</organism>
<dbReference type="RefSeq" id="WP_037230143.1">
    <property type="nucleotide sequence ID" value="NZ_CP008947.1"/>
</dbReference>
<dbReference type="SUPFAM" id="SSF53807">
    <property type="entry name" value="Helical backbone' metal receptor"/>
    <property type="match status" value="1"/>
</dbReference>
<dbReference type="EMBL" id="CP008947">
    <property type="protein sequence ID" value="AII07674.1"/>
    <property type="molecule type" value="Genomic_DNA"/>
</dbReference>
<evidence type="ECO:0000259" key="5">
    <source>
        <dbReference type="PROSITE" id="PS50983"/>
    </source>
</evidence>
<accession>A0A076EWG5</accession>
<evidence type="ECO:0000256" key="2">
    <source>
        <dbReference type="ARBA" id="ARBA00008814"/>
    </source>
</evidence>
<dbReference type="Pfam" id="PF01497">
    <property type="entry name" value="Peripla_BP_2"/>
    <property type="match status" value="1"/>
</dbReference>
<comment type="subcellular location">
    <subcellularLocation>
        <location evidence="1">Cell envelope</location>
    </subcellularLocation>
</comment>
<dbReference type="PROSITE" id="PS50983">
    <property type="entry name" value="FE_B12_PBP"/>
    <property type="match status" value="1"/>
</dbReference>
<dbReference type="Proteomes" id="UP000028488">
    <property type="component" value="Chromosome"/>
</dbReference>
<keyword evidence="4" id="KW-0732">Signal</keyword>